<proteinExistence type="inferred from homology"/>
<evidence type="ECO:0000259" key="7">
    <source>
        <dbReference type="Pfam" id="PF08544"/>
    </source>
</evidence>
<dbReference type="PROSITE" id="PS00106">
    <property type="entry name" value="GALACTOKINASE"/>
    <property type="match status" value="1"/>
</dbReference>
<dbReference type="InterPro" id="IPR001806">
    <property type="entry name" value="Small_GTPase"/>
</dbReference>
<gene>
    <name evidence="9" type="ORF">OUZ56_007828</name>
</gene>
<dbReference type="PANTHER" id="PTHR10457">
    <property type="entry name" value="MEVALONATE KINASE/GALACTOKINASE"/>
    <property type="match status" value="1"/>
</dbReference>
<dbReference type="NCBIfam" id="TIGR00231">
    <property type="entry name" value="small_GTP"/>
    <property type="match status" value="1"/>
</dbReference>
<dbReference type="InterPro" id="IPR036554">
    <property type="entry name" value="GHMP_kinase_C_sf"/>
</dbReference>
<evidence type="ECO:0000313" key="10">
    <source>
        <dbReference type="Proteomes" id="UP001234178"/>
    </source>
</evidence>
<protein>
    <recommendedName>
        <fullName evidence="11">Galactokinase</fullName>
    </recommendedName>
</protein>
<dbReference type="InterPro" id="IPR006203">
    <property type="entry name" value="GHMP_knse_ATP-bd_CS"/>
</dbReference>
<dbReference type="Pfam" id="PF00071">
    <property type="entry name" value="Ras"/>
    <property type="match status" value="1"/>
</dbReference>
<keyword evidence="3" id="KW-0547">Nucleotide-binding</keyword>
<dbReference type="SUPFAM" id="SSF52540">
    <property type="entry name" value="P-loop containing nucleoside triphosphate hydrolases"/>
    <property type="match status" value="1"/>
</dbReference>
<dbReference type="InterPro" id="IPR027417">
    <property type="entry name" value="P-loop_NTPase"/>
</dbReference>
<keyword evidence="5" id="KW-0067">ATP-binding</keyword>
<dbReference type="SMART" id="SM00173">
    <property type="entry name" value="RAS"/>
    <property type="match status" value="1"/>
</dbReference>
<dbReference type="InterPro" id="IPR013750">
    <property type="entry name" value="GHMP_kinase_C_dom"/>
</dbReference>
<dbReference type="InterPro" id="IPR020568">
    <property type="entry name" value="Ribosomal_Su5_D2-typ_SF"/>
</dbReference>
<name>A0ABR0AB64_9CRUS</name>
<reference evidence="9 10" key="1">
    <citation type="journal article" date="2023" name="Nucleic Acids Res.">
        <title>The hologenome of Daphnia magna reveals possible DNA methylation and microbiome-mediated evolution of the host genome.</title>
        <authorList>
            <person name="Chaturvedi A."/>
            <person name="Li X."/>
            <person name="Dhandapani V."/>
            <person name="Marshall H."/>
            <person name="Kissane S."/>
            <person name="Cuenca-Cambronero M."/>
            <person name="Asole G."/>
            <person name="Calvet F."/>
            <person name="Ruiz-Romero M."/>
            <person name="Marangio P."/>
            <person name="Guigo R."/>
            <person name="Rago D."/>
            <person name="Mirbahai L."/>
            <person name="Eastwood N."/>
            <person name="Colbourne J.K."/>
            <person name="Zhou J."/>
            <person name="Mallon E."/>
            <person name="Orsini L."/>
        </authorList>
    </citation>
    <scope>NUCLEOTIDE SEQUENCE [LARGE SCALE GENOMIC DNA]</scope>
    <source>
        <strain evidence="9">LRV0_1</strain>
    </source>
</reference>
<keyword evidence="10" id="KW-1185">Reference proteome</keyword>
<evidence type="ECO:0000259" key="6">
    <source>
        <dbReference type="Pfam" id="PF00288"/>
    </source>
</evidence>
<dbReference type="PRINTS" id="PR00473">
    <property type="entry name" value="GALCTOKINASE"/>
</dbReference>
<accession>A0ABR0AB64</accession>
<dbReference type="SMART" id="SM00174">
    <property type="entry name" value="RHO"/>
    <property type="match status" value="1"/>
</dbReference>
<evidence type="ECO:0000256" key="4">
    <source>
        <dbReference type="ARBA" id="ARBA00022777"/>
    </source>
</evidence>
<evidence type="ECO:0000256" key="3">
    <source>
        <dbReference type="ARBA" id="ARBA00022741"/>
    </source>
</evidence>
<comment type="caution">
    <text evidence="9">The sequence shown here is derived from an EMBL/GenBank/DDBJ whole genome shotgun (WGS) entry which is preliminary data.</text>
</comment>
<evidence type="ECO:0008006" key="11">
    <source>
        <dbReference type="Google" id="ProtNLM"/>
    </source>
</evidence>
<feature type="domain" description="Galactokinase N-terminal" evidence="8">
    <location>
        <begin position="227"/>
        <end position="274"/>
    </location>
</feature>
<dbReference type="Pfam" id="PF08544">
    <property type="entry name" value="GHMP_kinases_C"/>
    <property type="match status" value="1"/>
</dbReference>
<dbReference type="SMART" id="SM00176">
    <property type="entry name" value="RAN"/>
    <property type="match status" value="1"/>
</dbReference>
<dbReference type="InterPro" id="IPR019741">
    <property type="entry name" value="Galactokinase_CS"/>
</dbReference>
<feature type="domain" description="GHMP kinase C-terminal" evidence="7">
    <location>
        <begin position="504"/>
        <end position="575"/>
    </location>
</feature>
<dbReference type="InterPro" id="IPR005225">
    <property type="entry name" value="Small_GTP-bd"/>
</dbReference>
<dbReference type="InterPro" id="IPR006204">
    <property type="entry name" value="GHMP_kinase_N_dom"/>
</dbReference>
<dbReference type="PROSITE" id="PS51421">
    <property type="entry name" value="RAS"/>
    <property type="match status" value="1"/>
</dbReference>
<dbReference type="InterPro" id="IPR014721">
    <property type="entry name" value="Ribsml_uS5_D2-typ_fold_subgr"/>
</dbReference>
<dbReference type="PROSITE" id="PS51420">
    <property type="entry name" value="RHO"/>
    <property type="match status" value="1"/>
</dbReference>
<evidence type="ECO:0000256" key="1">
    <source>
        <dbReference type="ARBA" id="ARBA00006566"/>
    </source>
</evidence>
<evidence type="ECO:0000256" key="2">
    <source>
        <dbReference type="ARBA" id="ARBA00022679"/>
    </source>
</evidence>
<comment type="similarity">
    <text evidence="1">Belongs to the GHMP kinase family. GalK subfamily.</text>
</comment>
<dbReference type="Gene3D" id="3.30.230.10">
    <property type="match status" value="1"/>
</dbReference>
<dbReference type="Proteomes" id="UP001234178">
    <property type="component" value="Unassembled WGS sequence"/>
</dbReference>
<dbReference type="Gene3D" id="3.30.70.890">
    <property type="entry name" value="GHMP kinase, C-terminal domain"/>
    <property type="match status" value="1"/>
</dbReference>
<evidence type="ECO:0000256" key="5">
    <source>
        <dbReference type="ARBA" id="ARBA00022840"/>
    </source>
</evidence>
<evidence type="ECO:0000313" key="9">
    <source>
        <dbReference type="EMBL" id="KAK4022357.1"/>
    </source>
</evidence>
<dbReference type="InterPro" id="IPR019539">
    <property type="entry name" value="GalKase_N"/>
</dbReference>
<dbReference type="InterPro" id="IPR000705">
    <property type="entry name" value="Galactokinase"/>
</dbReference>
<dbReference type="PANTHER" id="PTHR10457:SF7">
    <property type="entry name" value="GALACTOKINASE-RELATED"/>
    <property type="match status" value="1"/>
</dbReference>
<dbReference type="Gene3D" id="3.40.50.300">
    <property type="entry name" value="P-loop containing nucleotide triphosphate hydrolases"/>
    <property type="match status" value="1"/>
</dbReference>
<dbReference type="EMBL" id="JAOYFB010000037">
    <property type="protein sequence ID" value="KAK4022357.1"/>
    <property type="molecule type" value="Genomic_DNA"/>
</dbReference>
<dbReference type="PROSITE" id="PS51417">
    <property type="entry name" value="ARF"/>
    <property type="match status" value="1"/>
</dbReference>
<dbReference type="PRINTS" id="PR00959">
    <property type="entry name" value="MEVGALKINASE"/>
</dbReference>
<feature type="domain" description="GHMP kinase N-terminal" evidence="6">
    <location>
        <begin position="318"/>
        <end position="403"/>
    </location>
</feature>
<sequence>MSNRRKQQVETRSVLKVLILGDGGVGKTCIMGRFINDQFEDNSFHTIGVEFLNKDFALTGKNYTLQIWDTAGQERFKSLRTPFYRGTDICLLVFALDDKSSFSNLSLWRQEFLHYADIQDPQNFPFIVVGNKVDLGQSSRTVNPEEIKQWCCYHGNPPYYETSAKTDVNIAEVFKESVQQWIKRESDLDVNFRAAGNTLYLTPNSQIITMAQECEDITSLAKRASALFFRRFEYEGTVVVCSPGRVNLIGDHVDYNGGYVLPMAIPMATVCVGSLNELSVCRVETDSTIQGIDDPKYVEFNIPSETTSLEPGSPKWANYVKGVIAGFHASVSKGFDCVIVSSIPVGAGLSSSAAIEVASYTLLEALFNSPSSSSKEKALACQKAEHVFAGCPCGIMDQFVCTYAVSGCALLLDCKALESQNVPLNDPNVCILIINSGIKHELSGSEYPIRRAQCEKAAIALGAAYLRDVSRQTLEENKEQLPEEVYRRALHVVNETENTLKFVEFLKGKNYVEAGQCMLRSHESLSHLYNVSCVELDAIVEIASKTAGIYGARMTGGGFGGCVVALAETEMSLSAMESIRSHCELHNIFPISYICKPCEGARRLN</sequence>
<dbReference type="SMART" id="SM00175">
    <property type="entry name" value="RAB"/>
    <property type="match status" value="1"/>
</dbReference>
<keyword evidence="4" id="KW-0418">Kinase</keyword>
<organism evidence="9 10">
    <name type="scientific">Daphnia magna</name>
    <dbReference type="NCBI Taxonomy" id="35525"/>
    <lineage>
        <taxon>Eukaryota</taxon>
        <taxon>Metazoa</taxon>
        <taxon>Ecdysozoa</taxon>
        <taxon>Arthropoda</taxon>
        <taxon>Crustacea</taxon>
        <taxon>Branchiopoda</taxon>
        <taxon>Diplostraca</taxon>
        <taxon>Cladocera</taxon>
        <taxon>Anomopoda</taxon>
        <taxon>Daphniidae</taxon>
        <taxon>Daphnia</taxon>
    </lineage>
</organism>
<dbReference type="SUPFAM" id="SSF54211">
    <property type="entry name" value="Ribosomal protein S5 domain 2-like"/>
    <property type="match status" value="1"/>
</dbReference>
<dbReference type="PROSITE" id="PS51419">
    <property type="entry name" value="RAB"/>
    <property type="match status" value="1"/>
</dbReference>
<dbReference type="Pfam" id="PF10509">
    <property type="entry name" value="GalKase_gal_bdg"/>
    <property type="match status" value="1"/>
</dbReference>
<evidence type="ECO:0000259" key="8">
    <source>
        <dbReference type="Pfam" id="PF10509"/>
    </source>
</evidence>
<dbReference type="Pfam" id="PF00288">
    <property type="entry name" value="GHMP_kinases_N"/>
    <property type="match status" value="1"/>
</dbReference>
<dbReference type="SUPFAM" id="SSF55060">
    <property type="entry name" value="GHMP Kinase, C-terminal domain"/>
    <property type="match status" value="1"/>
</dbReference>
<keyword evidence="2" id="KW-0808">Transferase</keyword>
<dbReference type="NCBIfam" id="TIGR00131">
    <property type="entry name" value="gal_kin"/>
    <property type="match status" value="1"/>
</dbReference>
<dbReference type="PROSITE" id="PS00627">
    <property type="entry name" value="GHMP_KINASES_ATP"/>
    <property type="match status" value="1"/>
</dbReference>